<accession>A0ABD0WYG2</accession>
<protein>
    <recommendedName>
        <fullName evidence="7">Ig-like domain-containing protein</fullName>
    </recommendedName>
</protein>
<organism evidence="8 9">
    <name type="scientific">Umbra pygmaea</name>
    <name type="common">Eastern mudminnow</name>
    <dbReference type="NCBI Taxonomy" id="75934"/>
    <lineage>
        <taxon>Eukaryota</taxon>
        <taxon>Metazoa</taxon>
        <taxon>Chordata</taxon>
        <taxon>Craniata</taxon>
        <taxon>Vertebrata</taxon>
        <taxon>Euteleostomi</taxon>
        <taxon>Actinopterygii</taxon>
        <taxon>Neopterygii</taxon>
        <taxon>Teleostei</taxon>
        <taxon>Protacanthopterygii</taxon>
        <taxon>Esociformes</taxon>
        <taxon>Umbridae</taxon>
        <taxon>Umbra</taxon>
    </lineage>
</organism>
<keyword evidence="6" id="KW-1133">Transmembrane helix</keyword>
<sequence>MVPSVVKEASGLFTITSILMMHLKKAHKDSVFHCTVEYSLPNNIIKQIQSDTFSINLHYPSEKATFSLLNSEPVKEFDDVKMLCQTDGNPQPEFEFYKDGEDFEKGVSEGSLTLKNVRRSDAGLYKCSAIDFDNLDANLRGEINLTVHYIDPLSVIPKGPLSAMQGDMVELQCKPEIEEAVDGVVDKEGDMVTLSCSAQGHPAPQFTWTPSGTQSVTVAGNKVVSTVKLEANAAILTNGVTCKASNSHGEDLRPFKVYINQAMKTDSPNDAGRADKHQGGSSGVVIAVVVCVLLLLILVGLIYFLNKKGKLPCGKKDKKDVASGEVNNDIVVEMKTDKANEEAGLLNKPTGQQ</sequence>
<dbReference type="PROSITE" id="PS50835">
    <property type="entry name" value="IG_LIKE"/>
    <property type="match status" value="2"/>
</dbReference>
<name>A0ABD0WYG2_UMBPY</name>
<comment type="subcellular location">
    <subcellularLocation>
        <location evidence="1">Membrane</location>
        <topology evidence="1">Single-pass type I membrane protein</topology>
    </subcellularLocation>
</comment>
<dbReference type="InterPro" id="IPR051275">
    <property type="entry name" value="Cell_adhesion_signaling"/>
</dbReference>
<feature type="transmembrane region" description="Helical" evidence="6">
    <location>
        <begin position="283"/>
        <end position="305"/>
    </location>
</feature>
<dbReference type="Gene3D" id="2.60.40.10">
    <property type="entry name" value="Immunoglobulins"/>
    <property type="match status" value="3"/>
</dbReference>
<dbReference type="InterPro" id="IPR003598">
    <property type="entry name" value="Ig_sub2"/>
</dbReference>
<dbReference type="AlphaFoldDB" id="A0ABD0WYG2"/>
<feature type="domain" description="Ig-like" evidence="7">
    <location>
        <begin position="60"/>
        <end position="146"/>
    </location>
</feature>
<keyword evidence="6" id="KW-0812">Transmembrane</keyword>
<dbReference type="InterPro" id="IPR003599">
    <property type="entry name" value="Ig_sub"/>
</dbReference>
<evidence type="ECO:0000313" key="9">
    <source>
        <dbReference type="Proteomes" id="UP001557470"/>
    </source>
</evidence>
<dbReference type="SMART" id="SM00408">
    <property type="entry name" value="IGc2"/>
    <property type="match status" value="2"/>
</dbReference>
<evidence type="ECO:0000313" key="8">
    <source>
        <dbReference type="EMBL" id="KAL0985037.1"/>
    </source>
</evidence>
<evidence type="ECO:0000259" key="7">
    <source>
        <dbReference type="PROSITE" id="PS50835"/>
    </source>
</evidence>
<gene>
    <name evidence="8" type="ORF">UPYG_G00152120</name>
</gene>
<dbReference type="InterPro" id="IPR013783">
    <property type="entry name" value="Ig-like_fold"/>
</dbReference>
<keyword evidence="5" id="KW-0393">Immunoglobulin domain</keyword>
<evidence type="ECO:0000256" key="5">
    <source>
        <dbReference type="ARBA" id="ARBA00023319"/>
    </source>
</evidence>
<dbReference type="Pfam" id="PF13927">
    <property type="entry name" value="Ig_3"/>
    <property type="match status" value="2"/>
</dbReference>
<evidence type="ECO:0000256" key="4">
    <source>
        <dbReference type="ARBA" id="ARBA00023180"/>
    </source>
</evidence>
<proteinExistence type="predicted"/>
<dbReference type="PANTHER" id="PTHR11640">
    <property type="entry name" value="NEPHRIN"/>
    <property type="match status" value="1"/>
</dbReference>
<dbReference type="CDD" id="cd00096">
    <property type="entry name" value="Ig"/>
    <property type="match status" value="1"/>
</dbReference>
<evidence type="ECO:0000256" key="1">
    <source>
        <dbReference type="ARBA" id="ARBA00004479"/>
    </source>
</evidence>
<dbReference type="EMBL" id="JAGEUA010000004">
    <property type="protein sequence ID" value="KAL0985037.1"/>
    <property type="molecule type" value="Genomic_DNA"/>
</dbReference>
<dbReference type="InterPro" id="IPR036179">
    <property type="entry name" value="Ig-like_dom_sf"/>
</dbReference>
<dbReference type="SUPFAM" id="SSF48726">
    <property type="entry name" value="Immunoglobulin"/>
    <property type="match status" value="2"/>
</dbReference>
<evidence type="ECO:0000256" key="6">
    <source>
        <dbReference type="SAM" id="Phobius"/>
    </source>
</evidence>
<reference evidence="8 9" key="1">
    <citation type="submission" date="2024-06" db="EMBL/GenBank/DDBJ databases">
        <authorList>
            <person name="Pan Q."/>
            <person name="Wen M."/>
            <person name="Jouanno E."/>
            <person name="Zahm M."/>
            <person name="Klopp C."/>
            <person name="Cabau C."/>
            <person name="Louis A."/>
            <person name="Berthelot C."/>
            <person name="Parey E."/>
            <person name="Roest Crollius H."/>
            <person name="Montfort J."/>
            <person name="Robinson-Rechavi M."/>
            <person name="Bouchez O."/>
            <person name="Lampietro C."/>
            <person name="Lopez Roques C."/>
            <person name="Donnadieu C."/>
            <person name="Postlethwait J."/>
            <person name="Bobe J."/>
            <person name="Verreycken H."/>
            <person name="Guiguen Y."/>
        </authorList>
    </citation>
    <scope>NUCLEOTIDE SEQUENCE [LARGE SCALE GENOMIC DNA]</scope>
    <source>
        <strain evidence="8">Up_M1</strain>
        <tissue evidence="8">Testis</tissue>
    </source>
</reference>
<evidence type="ECO:0000256" key="2">
    <source>
        <dbReference type="ARBA" id="ARBA00023136"/>
    </source>
</evidence>
<keyword evidence="3" id="KW-1015">Disulfide bond</keyword>
<dbReference type="SMART" id="SM00409">
    <property type="entry name" value="IG"/>
    <property type="match status" value="2"/>
</dbReference>
<evidence type="ECO:0000256" key="3">
    <source>
        <dbReference type="ARBA" id="ARBA00023157"/>
    </source>
</evidence>
<dbReference type="PANTHER" id="PTHR11640:SF162">
    <property type="entry name" value="BASAL CELL ADHESION MOLECULE ISOFORM X1-RELATED"/>
    <property type="match status" value="1"/>
</dbReference>
<keyword evidence="4" id="KW-0325">Glycoprotein</keyword>
<comment type="caution">
    <text evidence="8">The sequence shown here is derived from an EMBL/GenBank/DDBJ whole genome shotgun (WGS) entry which is preliminary data.</text>
</comment>
<dbReference type="InterPro" id="IPR007110">
    <property type="entry name" value="Ig-like_dom"/>
</dbReference>
<dbReference type="Proteomes" id="UP001557470">
    <property type="component" value="Unassembled WGS sequence"/>
</dbReference>
<keyword evidence="2 6" id="KW-0472">Membrane</keyword>
<dbReference type="GO" id="GO:0016020">
    <property type="term" value="C:membrane"/>
    <property type="evidence" value="ECO:0007669"/>
    <property type="project" value="UniProtKB-SubCell"/>
</dbReference>
<keyword evidence="9" id="KW-1185">Reference proteome</keyword>
<feature type="domain" description="Ig-like" evidence="7">
    <location>
        <begin position="175"/>
        <end position="258"/>
    </location>
</feature>